<dbReference type="SUPFAM" id="SSF49777">
    <property type="entry name" value="PEBP-like"/>
    <property type="match status" value="1"/>
</dbReference>
<dbReference type="InterPro" id="IPR008914">
    <property type="entry name" value="PEBP"/>
</dbReference>
<dbReference type="EMBL" id="FNXT01000067">
    <property type="protein sequence ID" value="SZX60445.1"/>
    <property type="molecule type" value="Genomic_DNA"/>
</dbReference>
<dbReference type="PANTHER" id="PTHR11362">
    <property type="entry name" value="PHOSPHATIDYLETHANOLAMINE-BINDING PROTEIN"/>
    <property type="match status" value="1"/>
</dbReference>
<dbReference type="CDD" id="cd00866">
    <property type="entry name" value="PEBP_euk"/>
    <property type="match status" value="1"/>
</dbReference>
<keyword evidence="2" id="KW-1185">Reference proteome</keyword>
<dbReference type="InterPro" id="IPR036610">
    <property type="entry name" value="PEBP-like_sf"/>
</dbReference>
<dbReference type="Pfam" id="PF01161">
    <property type="entry name" value="PBP"/>
    <property type="match status" value="1"/>
</dbReference>
<gene>
    <name evidence="1" type="ORF">BQ4739_LOCUS991</name>
</gene>
<dbReference type="PANTHER" id="PTHR11362:SF82">
    <property type="entry name" value="PHOSPHATIDYLETHANOLAMINE-BINDING PROTEIN 4"/>
    <property type="match status" value="1"/>
</dbReference>
<organism evidence="1 2">
    <name type="scientific">Tetradesmus obliquus</name>
    <name type="common">Green alga</name>
    <name type="synonym">Acutodesmus obliquus</name>
    <dbReference type="NCBI Taxonomy" id="3088"/>
    <lineage>
        <taxon>Eukaryota</taxon>
        <taxon>Viridiplantae</taxon>
        <taxon>Chlorophyta</taxon>
        <taxon>core chlorophytes</taxon>
        <taxon>Chlorophyceae</taxon>
        <taxon>CS clade</taxon>
        <taxon>Sphaeropleales</taxon>
        <taxon>Scenedesmaceae</taxon>
        <taxon>Tetradesmus</taxon>
    </lineage>
</organism>
<name>A0A383V4B7_TETOB</name>
<reference evidence="1 2" key="1">
    <citation type="submission" date="2016-10" db="EMBL/GenBank/DDBJ databases">
        <authorList>
            <person name="Cai Z."/>
        </authorList>
    </citation>
    <scope>NUCLEOTIDE SEQUENCE [LARGE SCALE GENOMIC DNA]</scope>
</reference>
<dbReference type="InterPro" id="IPR035810">
    <property type="entry name" value="PEBP_euk"/>
</dbReference>
<dbReference type="Gene3D" id="3.90.280.10">
    <property type="entry name" value="PEBP-like"/>
    <property type="match status" value="1"/>
</dbReference>
<evidence type="ECO:0000313" key="2">
    <source>
        <dbReference type="Proteomes" id="UP000256970"/>
    </source>
</evidence>
<dbReference type="Proteomes" id="UP000256970">
    <property type="component" value="Unassembled WGS sequence"/>
</dbReference>
<dbReference type="PROSITE" id="PS51257">
    <property type="entry name" value="PROKAR_LIPOPROTEIN"/>
    <property type="match status" value="1"/>
</dbReference>
<evidence type="ECO:0000313" key="1">
    <source>
        <dbReference type="EMBL" id="SZX60445.1"/>
    </source>
</evidence>
<dbReference type="OrthoDB" id="2506647at2759"/>
<proteinExistence type="predicted"/>
<accession>A0A383V4B7</accession>
<dbReference type="STRING" id="3088.A0A383V4B7"/>
<sequence length="209" mass="22003">MARVLATCSLVLLLACAAFAQTEQQAAPAPTTKGSKGVADDLRFMIPADIKTIPLAVTYEKEPTGEVIIKINAKNSGVTVPLADAADSPAVKLTGHPESFYTLAMVDIDAPGGQGAADNTNYLHWLVVNIPGHLKEGDVVDTVAEYQAPAPPAGNHRYIFTVYEQAGFVTDPAPVADRVNFDYAAYPDSQNTIGPVSAIYYIASAPAAQ</sequence>
<dbReference type="AlphaFoldDB" id="A0A383V4B7"/>
<protein>
    <submittedName>
        <fullName evidence="1">Uncharacterized protein</fullName>
    </submittedName>
</protein>